<dbReference type="PANTHER" id="PTHR44858">
    <property type="entry name" value="TETRATRICOPEPTIDE REPEAT PROTEIN 6"/>
    <property type="match status" value="1"/>
</dbReference>
<dbReference type="EMBL" id="JACNJN010000029">
    <property type="protein sequence ID" value="MBC8333880.1"/>
    <property type="molecule type" value="Genomic_DNA"/>
</dbReference>
<dbReference type="InterPro" id="IPR050498">
    <property type="entry name" value="Ycf3"/>
</dbReference>
<feature type="repeat" description="TPR" evidence="3">
    <location>
        <begin position="226"/>
        <end position="259"/>
    </location>
</feature>
<sequence>MNRRRRRINWFWVTVLLTMIFAVVYFDRYVAPDIQTPFVDTPTPTRAPESFISEAELYFGQGKLLQAIDSYKQAIRSRPDDPASYIAMARAQVFIGQYEEAKTSAENAILLNPNNSMAHAVHAWALDFQGDFLAAEASSKRALELNPNNALAHAYYAEILVDSYVSGSGPFDSIELAVEASRVALSLAPELMEAHRARAYVLEATGNYEEAIREYQTAITLNENIPDLHLALGRNYRALGVYDKAIEELTRANALNPADPLPDLYISRTYASIGEYAKAAQYAEQAIKDAPTDAALHGNLGVMYYHNFQWPEAAQELGLAIFGGSLGEDQIIEGLNLDTNTRTAEYYFTYAIVLSRLNRCGEALQIAQQIIGTIPSNELAVFNANEAIRLCQENLDNPPTATKEIAPDVTKGTPTPQA</sequence>
<dbReference type="GO" id="GO:0046813">
    <property type="term" value="P:receptor-mediated virion attachment to host cell"/>
    <property type="evidence" value="ECO:0007669"/>
    <property type="project" value="TreeGrafter"/>
</dbReference>
<dbReference type="AlphaFoldDB" id="A0A8J6NJ85"/>
<feature type="repeat" description="TPR" evidence="3">
    <location>
        <begin position="48"/>
        <end position="81"/>
    </location>
</feature>
<organism evidence="5 6">
    <name type="scientific">Candidatus Desulfolinea nitratireducens</name>
    <dbReference type="NCBI Taxonomy" id="2841698"/>
    <lineage>
        <taxon>Bacteria</taxon>
        <taxon>Bacillati</taxon>
        <taxon>Chloroflexota</taxon>
        <taxon>Anaerolineae</taxon>
        <taxon>Anaerolineales</taxon>
        <taxon>Anaerolineales incertae sedis</taxon>
        <taxon>Candidatus Desulfolinea</taxon>
    </lineage>
</organism>
<evidence type="ECO:0000256" key="1">
    <source>
        <dbReference type="ARBA" id="ARBA00022737"/>
    </source>
</evidence>
<proteinExistence type="predicted"/>
<accession>A0A8J6NJ85</accession>
<feature type="region of interest" description="Disordered" evidence="4">
    <location>
        <begin position="399"/>
        <end position="418"/>
    </location>
</feature>
<feature type="repeat" description="TPR" evidence="3">
    <location>
        <begin position="192"/>
        <end position="225"/>
    </location>
</feature>
<name>A0A8J6NJ85_9CHLR</name>
<evidence type="ECO:0000256" key="2">
    <source>
        <dbReference type="ARBA" id="ARBA00022803"/>
    </source>
</evidence>
<dbReference type="InterPro" id="IPR011990">
    <property type="entry name" value="TPR-like_helical_dom_sf"/>
</dbReference>
<keyword evidence="1" id="KW-0677">Repeat</keyword>
<evidence type="ECO:0000313" key="6">
    <source>
        <dbReference type="Proteomes" id="UP000614469"/>
    </source>
</evidence>
<reference evidence="5 6" key="1">
    <citation type="submission" date="2020-08" db="EMBL/GenBank/DDBJ databases">
        <title>Bridging the membrane lipid divide: bacteria of the FCB group superphylum have the potential to synthesize archaeal ether lipids.</title>
        <authorList>
            <person name="Villanueva L."/>
            <person name="Von Meijenfeldt F.A.B."/>
            <person name="Westbye A.B."/>
            <person name="Yadav S."/>
            <person name="Hopmans E.C."/>
            <person name="Dutilh B.E."/>
            <person name="Sinninghe Damste J.S."/>
        </authorList>
    </citation>
    <scope>NUCLEOTIDE SEQUENCE [LARGE SCALE GENOMIC DNA]</scope>
    <source>
        <strain evidence="5">NIOZ-UU36</strain>
    </source>
</reference>
<evidence type="ECO:0000256" key="4">
    <source>
        <dbReference type="SAM" id="MobiDB-lite"/>
    </source>
</evidence>
<evidence type="ECO:0000313" key="5">
    <source>
        <dbReference type="EMBL" id="MBC8333880.1"/>
    </source>
</evidence>
<gene>
    <name evidence="5" type="ORF">H8E29_01320</name>
</gene>
<dbReference type="GO" id="GO:0009279">
    <property type="term" value="C:cell outer membrane"/>
    <property type="evidence" value="ECO:0007669"/>
    <property type="project" value="TreeGrafter"/>
</dbReference>
<dbReference type="PANTHER" id="PTHR44858:SF1">
    <property type="entry name" value="UDP-N-ACETYLGLUCOSAMINE--PEPTIDE N-ACETYLGLUCOSAMINYLTRANSFERASE SPINDLY-RELATED"/>
    <property type="match status" value="1"/>
</dbReference>
<dbReference type="Proteomes" id="UP000614469">
    <property type="component" value="Unassembled WGS sequence"/>
</dbReference>
<dbReference type="Pfam" id="PF13432">
    <property type="entry name" value="TPR_16"/>
    <property type="match status" value="1"/>
</dbReference>
<dbReference type="InterPro" id="IPR019734">
    <property type="entry name" value="TPR_rpt"/>
</dbReference>
<dbReference type="Pfam" id="PF14559">
    <property type="entry name" value="TPR_19"/>
    <property type="match status" value="1"/>
</dbReference>
<protein>
    <submittedName>
        <fullName evidence="5">Tetratricopeptide repeat protein</fullName>
    </submittedName>
</protein>
<dbReference type="Pfam" id="PF13414">
    <property type="entry name" value="TPR_11"/>
    <property type="match status" value="1"/>
</dbReference>
<comment type="caution">
    <text evidence="5">The sequence shown here is derived from an EMBL/GenBank/DDBJ whole genome shotgun (WGS) entry which is preliminary data.</text>
</comment>
<dbReference type="SUPFAM" id="SSF48452">
    <property type="entry name" value="TPR-like"/>
    <property type="match status" value="1"/>
</dbReference>
<keyword evidence="2 3" id="KW-0802">TPR repeat</keyword>
<dbReference type="SMART" id="SM00028">
    <property type="entry name" value="TPR"/>
    <property type="match status" value="7"/>
</dbReference>
<dbReference type="Gene3D" id="1.25.40.10">
    <property type="entry name" value="Tetratricopeptide repeat domain"/>
    <property type="match status" value="2"/>
</dbReference>
<feature type="repeat" description="TPR" evidence="3">
    <location>
        <begin position="82"/>
        <end position="115"/>
    </location>
</feature>
<dbReference type="PROSITE" id="PS50005">
    <property type="entry name" value="TPR"/>
    <property type="match status" value="4"/>
</dbReference>
<evidence type="ECO:0000256" key="3">
    <source>
        <dbReference type="PROSITE-ProRule" id="PRU00339"/>
    </source>
</evidence>